<feature type="region of interest" description="Disordered" evidence="1">
    <location>
        <begin position="1"/>
        <end position="48"/>
    </location>
</feature>
<feature type="region of interest" description="Disordered" evidence="1">
    <location>
        <begin position="325"/>
        <end position="380"/>
    </location>
</feature>
<feature type="compositionally biased region" description="Basic and acidic residues" evidence="1">
    <location>
        <begin position="339"/>
        <end position="361"/>
    </location>
</feature>
<evidence type="ECO:0000256" key="1">
    <source>
        <dbReference type="SAM" id="MobiDB-lite"/>
    </source>
</evidence>
<sequence length="520" mass="58315">MSRRVKRGEVGSRERKGKENDKMEGKGRATPEVVGPRAGPSRAARDGHARVPKIAPFCHFKPRTVFSHPDRSSPNTWNAHLDPGRTGTQTETNYALTVGERGNRENPSGQKSSHLFFVQRSLCQETPNKEGATVITLFLLHGIFSSVGTQNGTARTEPTWSDEASPYQILPRRRSRIHFPRFDRIVDQTGKLNRIDCSLTNSEERDESFDSIVYGPKMDEKRGSYGQNCGKNGPTLGQILLSVVDKTAYLGGDVCAKILSNPLRLGPRAKILRQEIHFSYHTQLSDRQELLRSSRNLSQKMTPWHKEHSNGLRSQDHILRTQARLGARPSLPDSQQVDPRTRARWKEDTFMHDKELSDRQDFTGSSRNPDRKTALKRTKNTPVASVRGAISHKSKLGFLQIWNLAKVGNASFPTVPRTSKSDIEELAAFVRRVFPARNKLIREPGCVGKITTPATTWNSRFADSIPRLTGIFIGKVHKNSSDTPTSGSHNSLVRTPIPANFIPLERGRRGISEDMLHDPF</sequence>
<evidence type="ECO:0000313" key="2">
    <source>
        <dbReference type="EMBL" id="SPD21713.1"/>
    </source>
</evidence>
<protein>
    <submittedName>
        <fullName evidence="2">Uncharacterized protein</fullName>
    </submittedName>
</protein>
<dbReference type="AlphaFoldDB" id="A0A2N9ICA0"/>
<feature type="compositionally biased region" description="Basic and acidic residues" evidence="1">
    <location>
        <begin position="7"/>
        <end position="29"/>
    </location>
</feature>
<feature type="region of interest" description="Disordered" evidence="1">
    <location>
        <begin position="66"/>
        <end position="89"/>
    </location>
</feature>
<name>A0A2N9ICA0_FAGSY</name>
<proteinExistence type="predicted"/>
<accession>A0A2N9ICA0</accession>
<dbReference type="EMBL" id="OIVN01005276">
    <property type="protein sequence ID" value="SPD21713.1"/>
    <property type="molecule type" value="Genomic_DNA"/>
</dbReference>
<organism evidence="2">
    <name type="scientific">Fagus sylvatica</name>
    <name type="common">Beechnut</name>
    <dbReference type="NCBI Taxonomy" id="28930"/>
    <lineage>
        <taxon>Eukaryota</taxon>
        <taxon>Viridiplantae</taxon>
        <taxon>Streptophyta</taxon>
        <taxon>Embryophyta</taxon>
        <taxon>Tracheophyta</taxon>
        <taxon>Spermatophyta</taxon>
        <taxon>Magnoliopsida</taxon>
        <taxon>eudicotyledons</taxon>
        <taxon>Gunneridae</taxon>
        <taxon>Pentapetalae</taxon>
        <taxon>rosids</taxon>
        <taxon>fabids</taxon>
        <taxon>Fagales</taxon>
        <taxon>Fagaceae</taxon>
        <taxon>Fagus</taxon>
    </lineage>
</organism>
<reference evidence="2" key="1">
    <citation type="submission" date="2018-02" db="EMBL/GenBank/DDBJ databases">
        <authorList>
            <person name="Cohen D.B."/>
            <person name="Kent A.D."/>
        </authorList>
    </citation>
    <scope>NUCLEOTIDE SEQUENCE</scope>
</reference>
<gene>
    <name evidence="2" type="ORF">FSB_LOCUS49595</name>
</gene>